<dbReference type="STRING" id="551995.SAMN05192574_104779"/>
<dbReference type="Proteomes" id="UP000198942">
    <property type="component" value="Unassembled WGS sequence"/>
</dbReference>
<keyword evidence="1" id="KW-0812">Transmembrane</keyword>
<evidence type="ECO:0000313" key="2">
    <source>
        <dbReference type="EMBL" id="SEN96371.1"/>
    </source>
</evidence>
<gene>
    <name evidence="2" type="ORF">SAMN05192574_104779</name>
</gene>
<dbReference type="Pfam" id="PF06210">
    <property type="entry name" value="DUF1003"/>
    <property type="match status" value="1"/>
</dbReference>
<organism evidence="2 3">
    <name type="scientific">Mucilaginibacter gossypiicola</name>
    <dbReference type="NCBI Taxonomy" id="551995"/>
    <lineage>
        <taxon>Bacteria</taxon>
        <taxon>Pseudomonadati</taxon>
        <taxon>Bacteroidota</taxon>
        <taxon>Sphingobacteriia</taxon>
        <taxon>Sphingobacteriales</taxon>
        <taxon>Sphingobacteriaceae</taxon>
        <taxon>Mucilaginibacter</taxon>
    </lineage>
</organism>
<evidence type="ECO:0000313" key="3">
    <source>
        <dbReference type="Proteomes" id="UP000198942"/>
    </source>
</evidence>
<dbReference type="InterPro" id="IPR010406">
    <property type="entry name" value="DUF1003"/>
</dbReference>
<reference evidence="3" key="1">
    <citation type="submission" date="2016-10" db="EMBL/GenBank/DDBJ databases">
        <authorList>
            <person name="Varghese N."/>
            <person name="Submissions S."/>
        </authorList>
    </citation>
    <scope>NUCLEOTIDE SEQUENCE [LARGE SCALE GENOMIC DNA]</scope>
    <source>
        <strain evidence="3">Gh-48</strain>
    </source>
</reference>
<feature type="transmembrane region" description="Helical" evidence="1">
    <location>
        <begin position="75"/>
        <end position="97"/>
    </location>
</feature>
<sequence>MILVWGMNLTIEGMKGKSVSRSVPDPKGGPADRAAILLSDILGSVWLLIAFLALIGFYLLWNFGLIKGLQPFDEAPFNVLDTILSIFAIVLSVAVLISQKRQRRLEKIREQVEFEVNVRAEHEITKILEMLHTIQQKLGITNNDQELEEMKKQTDIADIHEKIRKNS</sequence>
<proteinExistence type="predicted"/>
<evidence type="ECO:0008006" key="4">
    <source>
        <dbReference type="Google" id="ProtNLM"/>
    </source>
</evidence>
<keyword evidence="1" id="KW-0472">Membrane</keyword>
<accession>A0A1H8KU75</accession>
<dbReference type="OrthoDB" id="769547at2"/>
<evidence type="ECO:0000256" key="1">
    <source>
        <dbReference type="SAM" id="Phobius"/>
    </source>
</evidence>
<name>A0A1H8KU75_9SPHI</name>
<keyword evidence="1" id="KW-1133">Transmembrane helix</keyword>
<dbReference type="EMBL" id="FOCL01000004">
    <property type="protein sequence ID" value="SEN96371.1"/>
    <property type="molecule type" value="Genomic_DNA"/>
</dbReference>
<dbReference type="AlphaFoldDB" id="A0A1H8KU75"/>
<keyword evidence="3" id="KW-1185">Reference proteome</keyword>
<feature type="transmembrane region" description="Helical" evidence="1">
    <location>
        <begin position="41"/>
        <end position="63"/>
    </location>
</feature>
<protein>
    <recommendedName>
        <fullName evidence="4">DUF1003 domain-containing protein</fullName>
    </recommendedName>
</protein>